<reference evidence="1" key="1">
    <citation type="submission" date="2022-08" db="EMBL/GenBank/DDBJ databases">
        <authorList>
            <person name="Kallberg Y."/>
            <person name="Tangrot J."/>
            <person name="Rosling A."/>
        </authorList>
    </citation>
    <scope>NUCLEOTIDE SEQUENCE</scope>
    <source>
        <strain evidence="1">Wild A</strain>
    </source>
</reference>
<keyword evidence="2" id="KW-1185">Reference proteome</keyword>
<dbReference type="OrthoDB" id="2410706at2759"/>
<name>A0A9W4SQQ9_9GLOM</name>
<proteinExistence type="predicted"/>
<dbReference type="Proteomes" id="UP001153678">
    <property type="component" value="Unassembled WGS sequence"/>
</dbReference>
<comment type="caution">
    <text evidence="1">The sequence shown here is derived from an EMBL/GenBank/DDBJ whole genome shotgun (WGS) entry which is preliminary data.</text>
</comment>
<protein>
    <submittedName>
        <fullName evidence="1">14805_t:CDS:1</fullName>
    </submittedName>
</protein>
<dbReference type="AlphaFoldDB" id="A0A9W4SQQ9"/>
<gene>
    <name evidence="1" type="ORF">FWILDA_LOCUS8281</name>
</gene>
<sequence>MEKAKYFAIVERFIEHFKIPNEGVIDKSPIEVYGNSGLTIILKPLIPAPLLQYRLIIHRRTTFDILKFPQFTNQLARLWTRQVTSIPGRHIVVVGQPGVYYEEPMKGLKQKYSFADKVDDFVNYLEVFIENMKVELDKQENFNVKNLTIRDPICVQYKVDNQNLNNKNKVASNLRRIRHCQKCKQAGHYTP</sequence>
<accession>A0A9W4SQQ9</accession>
<organism evidence="1 2">
    <name type="scientific">Funneliformis geosporum</name>
    <dbReference type="NCBI Taxonomy" id="1117311"/>
    <lineage>
        <taxon>Eukaryota</taxon>
        <taxon>Fungi</taxon>
        <taxon>Fungi incertae sedis</taxon>
        <taxon>Mucoromycota</taxon>
        <taxon>Glomeromycotina</taxon>
        <taxon>Glomeromycetes</taxon>
        <taxon>Glomerales</taxon>
        <taxon>Glomeraceae</taxon>
        <taxon>Funneliformis</taxon>
    </lineage>
</organism>
<dbReference type="EMBL" id="CAMKVN010001747">
    <property type="protein sequence ID" value="CAI2177831.1"/>
    <property type="molecule type" value="Genomic_DNA"/>
</dbReference>
<evidence type="ECO:0000313" key="2">
    <source>
        <dbReference type="Proteomes" id="UP001153678"/>
    </source>
</evidence>
<evidence type="ECO:0000313" key="1">
    <source>
        <dbReference type="EMBL" id="CAI2177831.1"/>
    </source>
</evidence>